<keyword evidence="3" id="KW-1185">Reference proteome</keyword>
<evidence type="ECO:0000313" key="2">
    <source>
        <dbReference type="EMBL" id="NXF96484.1"/>
    </source>
</evidence>
<evidence type="ECO:0000256" key="1">
    <source>
        <dbReference type="SAM" id="MobiDB-lite"/>
    </source>
</evidence>
<evidence type="ECO:0000313" key="3">
    <source>
        <dbReference type="Proteomes" id="UP000583613"/>
    </source>
</evidence>
<reference evidence="2 3" key="1">
    <citation type="submission" date="2019-09" db="EMBL/GenBank/DDBJ databases">
        <title>Bird 10,000 Genomes (B10K) Project - Family phase.</title>
        <authorList>
            <person name="Zhang G."/>
        </authorList>
    </citation>
    <scope>NUCLEOTIDE SEQUENCE [LARGE SCALE GENOMIC DNA]</scope>
    <source>
        <strain evidence="2">B10K-DU-001-04</strain>
        <tissue evidence="2">Muscle</tissue>
    </source>
</reference>
<name>A0A7K8Y0I7_9PICI</name>
<dbReference type="EMBL" id="VWZE01022355">
    <property type="protein sequence ID" value="NXF96484.1"/>
    <property type="molecule type" value="Genomic_DNA"/>
</dbReference>
<feature type="region of interest" description="Disordered" evidence="1">
    <location>
        <begin position="49"/>
        <end position="88"/>
    </location>
</feature>
<feature type="non-terminal residue" evidence="2">
    <location>
        <position position="1"/>
    </location>
</feature>
<comment type="caution">
    <text evidence="2">The sequence shown here is derived from an EMBL/GenBank/DDBJ whole genome shotgun (WGS) entry which is preliminary data.</text>
</comment>
<dbReference type="PANTHER" id="PTHR32193:SF5">
    <property type="entry name" value="RGCC PROTEIN"/>
    <property type="match status" value="1"/>
</dbReference>
<protein>
    <submittedName>
        <fullName evidence="2">RGCC protein</fullName>
    </submittedName>
</protein>
<proteinExistence type="predicted"/>
<gene>
    <name evidence="2" type="primary">Rgcc</name>
    <name evidence="2" type="ORF">EUBBOU_R00119</name>
</gene>
<accession>A0A7K8Y0I7</accession>
<feature type="compositionally biased region" description="Low complexity" evidence="1">
    <location>
        <begin position="56"/>
        <end position="67"/>
    </location>
</feature>
<organism evidence="2 3">
    <name type="scientific">Eubucco bourcierii</name>
    <name type="common">red-headed barbet</name>
    <dbReference type="NCBI Taxonomy" id="91767"/>
    <lineage>
        <taxon>Eukaryota</taxon>
        <taxon>Metazoa</taxon>
        <taxon>Chordata</taxon>
        <taxon>Craniata</taxon>
        <taxon>Vertebrata</taxon>
        <taxon>Euteleostomi</taxon>
        <taxon>Archelosauria</taxon>
        <taxon>Archosauria</taxon>
        <taxon>Dinosauria</taxon>
        <taxon>Saurischia</taxon>
        <taxon>Theropoda</taxon>
        <taxon>Coelurosauria</taxon>
        <taxon>Aves</taxon>
        <taxon>Neognathae</taxon>
        <taxon>Neoaves</taxon>
        <taxon>Telluraves</taxon>
        <taxon>Coraciimorphae</taxon>
        <taxon>Piciformes</taxon>
        <taxon>Ramphastidae</taxon>
        <taxon>Eubucco</taxon>
    </lineage>
</organism>
<dbReference type="PANTHER" id="PTHR32193">
    <property type="entry name" value="REGULATOR OF CELL CYCLE RGCC"/>
    <property type="match status" value="1"/>
</dbReference>
<dbReference type="Proteomes" id="UP000583613">
    <property type="component" value="Unassembled WGS sequence"/>
</dbReference>
<feature type="non-terminal residue" evidence="2">
    <location>
        <position position="103"/>
    </location>
</feature>
<dbReference type="Pfam" id="PF15151">
    <property type="entry name" value="RGCC"/>
    <property type="match status" value="1"/>
</dbReference>
<sequence length="103" mass="11290">LPPAMADELGDLLREFEDVIEDFEKGPACQYEQHLEELKKKAGHSVYDSGIDELESTSTSPGSSLSSSEEDLNTPANTYPAKAKLGDTQELEEFIADLDKALE</sequence>
<dbReference type="AlphaFoldDB" id="A0A7K8Y0I7"/>
<dbReference type="OrthoDB" id="9887289at2759"/>
<dbReference type="GO" id="GO:0051726">
    <property type="term" value="P:regulation of cell cycle"/>
    <property type="evidence" value="ECO:0007669"/>
    <property type="project" value="InterPro"/>
</dbReference>
<dbReference type="InterPro" id="IPR029252">
    <property type="entry name" value="RGCC"/>
</dbReference>